<comment type="caution">
    <text evidence="1">The sequence shown here is derived from an EMBL/GenBank/DDBJ whole genome shotgun (WGS) entry which is preliminary data.</text>
</comment>
<organism evidence="1 2">
    <name type="scientific">Lupinus luteus</name>
    <name type="common">European yellow lupine</name>
    <dbReference type="NCBI Taxonomy" id="3873"/>
    <lineage>
        <taxon>Eukaryota</taxon>
        <taxon>Viridiplantae</taxon>
        <taxon>Streptophyta</taxon>
        <taxon>Embryophyta</taxon>
        <taxon>Tracheophyta</taxon>
        <taxon>Spermatophyta</taxon>
        <taxon>Magnoliopsida</taxon>
        <taxon>eudicotyledons</taxon>
        <taxon>Gunneridae</taxon>
        <taxon>Pentapetalae</taxon>
        <taxon>rosids</taxon>
        <taxon>fabids</taxon>
        <taxon>Fabales</taxon>
        <taxon>Fabaceae</taxon>
        <taxon>Papilionoideae</taxon>
        <taxon>50 kb inversion clade</taxon>
        <taxon>genistoids sensu lato</taxon>
        <taxon>core genistoids</taxon>
        <taxon>Genisteae</taxon>
        <taxon>Lupinus</taxon>
    </lineage>
</organism>
<proteinExistence type="predicted"/>
<gene>
    <name evidence="1" type="ORF">LLUT_LOCUS10717</name>
</gene>
<dbReference type="AlphaFoldDB" id="A0AAV1WL59"/>
<evidence type="ECO:0000313" key="2">
    <source>
        <dbReference type="Proteomes" id="UP001497480"/>
    </source>
</evidence>
<dbReference type="EMBL" id="CAXHTB010000007">
    <property type="protein sequence ID" value="CAL0309657.1"/>
    <property type="molecule type" value="Genomic_DNA"/>
</dbReference>
<sequence length="100" mass="11943">MNFFSSPSKAQRAINILPLHLFVFPDQFAQCFSFQQIRGYISSSPRLMYMYKRTHTKTRAQMRERNSIQTLLRPRNMKTQLKKTNVFNVFTLSSFRVRTD</sequence>
<evidence type="ECO:0000313" key="1">
    <source>
        <dbReference type="EMBL" id="CAL0309657.1"/>
    </source>
</evidence>
<dbReference type="Proteomes" id="UP001497480">
    <property type="component" value="Unassembled WGS sequence"/>
</dbReference>
<reference evidence="1 2" key="1">
    <citation type="submission" date="2024-03" db="EMBL/GenBank/DDBJ databases">
        <authorList>
            <person name="Martinez-Hernandez J."/>
        </authorList>
    </citation>
    <scope>NUCLEOTIDE SEQUENCE [LARGE SCALE GENOMIC DNA]</scope>
</reference>
<protein>
    <submittedName>
        <fullName evidence="1">Uncharacterized protein</fullName>
    </submittedName>
</protein>
<keyword evidence="2" id="KW-1185">Reference proteome</keyword>
<name>A0AAV1WL59_LUPLU</name>
<accession>A0AAV1WL59</accession>